<name>A0A822GND7_9BILA</name>
<proteinExistence type="predicted"/>
<sequence>MAFIQVKTPSSISSVTWEASVSGVHRYVIAANSL</sequence>
<evidence type="ECO:0000313" key="2">
    <source>
        <dbReference type="Proteomes" id="UP000663848"/>
    </source>
</evidence>
<organism evidence="1 2">
    <name type="scientific">Rotaria socialis</name>
    <dbReference type="NCBI Taxonomy" id="392032"/>
    <lineage>
        <taxon>Eukaryota</taxon>
        <taxon>Metazoa</taxon>
        <taxon>Spiralia</taxon>
        <taxon>Gnathifera</taxon>
        <taxon>Rotifera</taxon>
        <taxon>Eurotatoria</taxon>
        <taxon>Bdelloidea</taxon>
        <taxon>Philodinida</taxon>
        <taxon>Philodinidae</taxon>
        <taxon>Rotaria</taxon>
    </lineage>
</organism>
<dbReference type="AlphaFoldDB" id="A0A822GND7"/>
<evidence type="ECO:0000313" key="1">
    <source>
        <dbReference type="EMBL" id="CAF5157772.1"/>
    </source>
</evidence>
<feature type="non-terminal residue" evidence="1">
    <location>
        <position position="34"/>
    </location>
</feature>
<reference evidence="1" key="1">
    <citation type="submission" date="2021-02" db="EMBL/GenBank/DDBJ databases">
        <authorList>
            <person name="Nowell W R."/>
        </authorList>
    </citation>
    <scope>NUCLEOTIDE SEQUENCE</scope>
</reference>
<gene>
    <name evidence="1" type="ORF">QYT958_LOCUS48972</name>
</gene>
<dbReference type="Proteomes" id="UP000663848">
    <property type="component" value="Unassembled WGS sequence"/>
</dbReference>
<dbReference type="EMBL" id="CAJOBR010107381">
    <property type="protein sequence ID" value="CAF5157772.1"/>
    <property type="molecule type" value="Genomic_DNA"/>
</dbReference>
<protein>
    <submittedName>
        <fullName evidence="1">Uncharacterized protein</fullName>
    </submittedName>
</protein>
<comment type="caution">
    <text evidence="1">The sequence shown here is derived from an EMBL/GenBank/DDBJ whole genome shotgun (WGS) entry which is preliminary data.</text>
</comment>
<accession>A0A822GND7</accession>